<feature type="compositionally biased region" description="Basic residues" evidence="1">
    <location>
        <begin position="171"/>
        <end position="188"/>
    </location>
</feature>
<organism evidence="3 4">
    <name type="scientific">Plectosphaerella cucumerina</name>
    <dbReference type="NCBI Taxonomy" id="40658"/>
    <lineage>
        <taxon>Eukaryota</taxon>
        <taxon>Fungi</taxon>
        <taxon>Dikarya</taxon>
        <taxon>Ascomycota</taxon>
        <taxon>Pezizomycotina</taxon>
        <taxon>Sordariomycetes</taxon>
        <taxon>Hypocreomycetidae</taxon>
        <taxon>Glomerellales</taxon>
        <taxon>Plectosphaerellaceae</taxon>
        <taxon>Plectosphaerella</taxon>
    </lineage>
</organism>
<feature type="region of interest" description="Disordered" evidence="1">
    <location>
        <begin position="1"/>
        <end position="23"/>
    </location>
</feature>
<keyword evidence="2" id="KW-0472">Membrane</keyword>
<evidence type="ECO:0000313" key="4">
    <source>
        <dbReference type="Proteomes" id="UP000813385"/>
    </source>
</evidence>
<evidence type="ECO:0000256" key="1">
    <source>
        <dbReference type="SAM" id="MobiDB-lite"/>
    </source>
</evidence>
<dbReference type="OrthoDB" id="5423884at2759"/>
<keyword evidence="4" id="KW-1185">Reference proteome</keyword>
<protein>
    <submittedName>
        <fullName evidence="3">Uncharacterized protein</fullName>
    </submittedName>
</protein>
<feature type="region of interest" description="Disordered" evidence="1">
    <location>
        <begin position="153"/>
        <end position="215"/>
    </location>
</feature>
<accession>A0A8K0THF9</accession>
<evidence type="ECO:0000256" key="2">
    <source>
        <dbReference type="SAM" id="Phobius"/>
    </source>
</evidence>
<comment type="caution">
    <text evidence="3">The sequence shown here is derived from an EMBL/GenBank/DDBJ whole genome shotgun (WGS) entry which is preliminary data.</text>
</comment>
<dbReference type="Proteomes" id="UP000813385">
    <property type="component" value="Unassembled WGS sequence"/>
</dbReference>
<name>A0A8K0THF9_9PEZI</name>
<keyword evidence="2" id="KW-0812">Transmembrane</keyword>
<dbReference type="AlphaFoldDB" id="A0A8K0THF9"/>
<gene>
    <name evidence="3" type="ORF">B0T11DRAFT_281367</name>
</gene>
<reference evidence="3" key="1">
    <citation type="journal article" date="2021" name="Nat. Commun.">
        <title>Genetic determinants of endophytism in the Arabidopsis root mycobiome.</title>
        <authorList>
            <person name="Mesny F."/>
            <person name="Miyauchi S."/>
            <person name="Thiergart T."/>
            <person name="Pickel B."/>
            <person name="Atanasova L."/>
            <person name="Karlsson M."/>
            <person name="Huettel B."/>
            <person name="Barry K.W."/>
            <person name="Haridas S."/>
            <person name="Chen C."/>
            <person name="Bauer D."/>
            <person name="Andreopoulos W."/>
            <person name="Pangilinan J."/>
            <person name="LaButti K."/>
            <person name="Riley R."/>
            <person name="Lipzen A."/>
            <person name="Clum A."/>
            <person name="Drula E."/>
            <person name="Henrissat B."/>
            <person name="Kohler A."/>
            <person name="Grigoriev I.V."/>
            <person name="Martin F.M."/>
            <person name="Hacquard S."/>
        </authorList>
    </citation>
    <scope>NUCLEOTIDE SEQUENCE</scope>
    <source>
        <strain evidence="3">MPI-CAGE-AT-0016</strain>
    </source>
</reference>
<feature type="transmembrane region" description="Helical" evidence="2">
    <location>
        <begin position="126"/>
        <end position="145"/>
    </location>
</feature>
<feature type="compositionally biased region" description="Basic and acidic residues" evidence="1">
    <location>
        <begin position="9"/>
        <end position="18"/>
    </location>
</feature>
<keyword evidence="2" id="KW-1133">Transmembrane helix</keyword>
<dbReference type="EMBL" id="JAGPXD010000003">
    <property type="protein sequence ID" value="KAH7362762.1"/>
    <property type="molecule type" value="Genomic_DNA"/>
</dbReference>
<evidence type="ECO:0000313" key="3">
    <source>
        <dbReference type="EMBL" id="KAH7362762.1"/>
    </source>
</evidence>
<proteinExistence type="predicted"/>
<sequence length="215" mass="23861">MNDVGQGNQERHSREGFDRSGGYLTSQLPGPRVWHLSVKLGLLCIFDRSESPSIHNQSYESPNLAMAPYAPDGVTPTMHRFLRTLPHATINVPTLVVRQEAPPATVTVYINQGGTGANNGLSGGEIAGIVIGSIVGFLLLLWLVFRCTGGRTPREPPRRDSYYHHEEPKYHRGSRHRSRHSHSRRRSGSIHAPPPVVIREYSRGPSRGRADSRGY</sequence>
<feature type="compositionally biased region" description="Basic and acidic residues" evidence="1">
    <location>
        <begin position="153"/>
        <end position="170"/>
    </location>
</feature>